<protein>
    <submittedName>
        <fullName evidence="6">Putative transporter</fullName>
    </submittedName>
</protein>
<dbReference type="OrthoDB" id="2985014at2759"/>
<evidence type="ECO:0000313" key="6">
    <source>
        <dbReference type="EMBL" id="OMJ22486.1"/>
    </source>
</evidence>
<dbReference type="Gene3D" id="1.20.1250.20">
    <property type="entry name" value="MFS general substrate transporter like domains"/>
    <property type="match status" value="1"/>
</dbReference>
<dbReference type="GO" id="GO:0016020">
    <property type="term" value="C:membrane"/>
    <property type="evidence" value="ECO:0007669"/>
    <property type="project" value="UniProtKB-SubCell"/>
</dbReference>
<proteinExistence type="predicted"/>
<keyword evidence="3" id="KW-0812">Transmembrane</keyword>
<dbReference type="EMBL" id="LSSN01000755">
    <property type="protein sequence ID" value="OMJ22486.1"/>
    <property type="molecule type" value="Genomic_DNA"/>
</dbReference>
<evidence type="ECO:0000313" key="7">
    <source>
        <dbReference type="Proteomes" id="UP000187283"/>
    </source>
</evidence>
<keyword evidence="5" id="KW-0472">Membrane</keyword>
<dbReference type="Proteomes" id="UP000187283">
    <property type="component" value="Unassembled WGS sequence"/>
</dbReference>
<dbReference type="PANTHER" id="PTHR43791">
    <property type="entry name" value="PERMEASE-RELATED"/>
    <property type="match status" value="1"/>
</dbReference>
<evidence type="ECO:0000256" key="2">
    <source>
        <dbReference type="ARBA" id="ARBA00022448"/>
    </source>
</evidence>
<dbReference type="SUPFAM" id="SSF103473">
    <property type="entry name" value="MFS general substrate transporter"/>
    <property type="match status" value="1"/>
</dbReference>
<dbReference type="GO" id="GO:0022857">
    <property type="term" value="F:transmembrane transporter activity"/>
    <property type="evidence" value="ECO:0007669"/>
    <property type="project" value="TreeGrafter"/>
</dbReference>
<dbReference type="AlphaFoldDB" id="A0A1R1Y750"/>
<keyword evidence="7" id="KW-1185">Reference proteome</keyword>
<evidence type="ECO:0000256" key="4">
    <source>
        <dbReference type="ARBA" id="ARBA00022989"/>
    </source>
</evidence>
<sequence length="107" mass="12180">MDEKTIHHTSGSDLGDDLKGHELNTTLELTDHEKSLVKSALRKIDKRIVPLLSLIYIFSLIDRSNIGAALVNGLREELRFTPSQEQNSTTIFYIFYLIFESKSKLSI</sequence>
<evidence type="ECO:0000256" key="1">
    <source>
        <dbReference type="ARBA" id="ARBA00004141"/>
    </source>
</evidence>
<gene>
    <name evidence="6" type="ORF">AYI70_g2852</name>
</gene>
<dbReference type="InterPro" id="IPR036259">
    <property type="entry name" value="MFS_trans_sf"/>
</dbReference>
<evidence type="ECO:0000256" key="5">
    <source>
        <dbReference type="ARBA" id="ARBA00023136"/>
    </source>
</evidence>
<accession>A0A1R1Y750</accession>
<name>A0A1R1Y750_9FUNG</name>
<dbReference type="STRING" id="133412.A0A1R1Y750"/>
<keyword evidence="4" id="KW-1133">Transmembrane helix</keyword>
<comment type="subcellular location">
    <subcellularLocation>
        <location evidence="1">Membrane</location>
        <topology evidence="1">Multi-pass membrane protein</topology>
    </subcellularLocation>
</comment>
<dbReference type="PANTHER" id="PTHR43791:SF51">
    <property type="entry name" value="MAJOR FACILITATOR SUPERFAMILY (MFS) PROFILE DOMAIN-CONTAINING PROTEIN"/>
    <property type="match status" value="1"/>
</dbReference>
<organism evidence="6 7">
    <name type="scientific">Smittium culicis</name>
    <dbReference type="NCBI Taxonomy" id="133412"/>
    <lineage>
        <taxon>Eukaryota</taxon>
        <taxon>Fungi</taxon>
        <taxon>Fungi incertae sedis</taxon>
        <taxon>Zoopagomycota</taxon>
        <taxon>Kickxellomycotina</taxon>
        <taxon>Harpellomycetes</taxon>
        <taxon>Harpellales</taxon>
        <taxon>Legeriomycetaceae</taxon>
        <taxon>Smittium</taxon>
    </lineage>
</organism>
<evidence type="ECO:0000256" key="3">
    <source>
        <dbReference type="ARBA" id="ARBA00022692"/>
    </source>
</evidence>
<comment type="caution">
    <text evidence="6">The sequence shown here is derived from an EMBL/GenBank/DDBJ whole genome shotgun (WGS) entry which is preliminary data.</text>
</comment>
<keyword evidence="2" id="KW-0813">Transport</keyword>
<reference evidence="6 7" key="1">
    <citation type="submission" date="2017-01" db="EMBL/GenBank/DDBJ databases">
        <authorList>
            <person name="Mah S.A."/>
            <person name="Swanson W.J."/>
            <person name="Moy G.W."/>
            <person name="Vacquier V.D."/>
        </authorList>
    </citation>
    <scope>NUCLEOTIDE SEQUENCE [LARGE SCALE GENOMIC DNA]</scope>
    <source>
        <strain evidence="6 7">GSMNP</strain>
    </source>
</reference>